<dbReference type="SUPFAM" id="SSF53649">
    <property type="entry name" value="Alkaline phosphatase-like"/>
    <property type="match status" value="1"/>
</dbReference>
<evidence type="ECO:0000256" key="5">
    <source>
        <dbReference type="ARBA" id="ARBA00023136"/>
    </source>
</evidence>
<feature type="domain" description="Sulfatase N-terminal" evidence="10">
    <location>
        <begin position="301"/>
        <end position="560"/>
    </location>
</feature>
<dbReference type="Gene3D" id="3.40.720.10">
    <property type="entry name" value="Alkaline Phosphatase, subunit A"/>
    <property type="match status" value="1"/>
</dbReference>
<evidence type="ECO:0000256" key="3">
    <source>
        <dbReference type="ARBA" id="ARBA00022692"/>
    </source>
</evidence>
<keyword evidence="2" id="KW-1003">Cell membrane</keyword>
<dbReference type="Pfam" id="PF00884">
    <property type="entry name" value="Sulfatase"/>
    <property type="match status" value="1"/>
</dbReference>
<keyword evidence="7" id="KW-0479">Metal-binding</keyword>
<name>U2L612_9BACT</name>
<sequence>MLIYIKKLFTTRFVCSFMYLCTTNLWNVIVKERMLINTIRFIVAYFLWTLLFILQKPCFMLVHHGLYKHCRLSDVLQVMMHGLPLDFSVAGYFSAFTGLLILIEIWAKGRFTLWLNRGYMALFSLLFSVTFMLNLVLYSYWGFPLDTTPIYYFISSPTSALASISLWWVAAGMLVAVLLAVGVYLLQRWLDNKWCEKAKINRRKIGSSLLQLALLGLLILPIRGGIKTSTMNVGEAYFSKDMRLNHAAVNPVFSLLESYSKQEDFAHQYRFMSEKEAAEVVRPMLYTKSDSVTALLNAKRPDVYIVILESFSRELMKTKATPELNKLAKEGVFFNHFYANSFRTDRGTLSILSGYPAQPTMSLMKLTRKTNHLPSIAGTLSKHGYGLKYYYGGDIDFTNLRGYLMGMGITDHVSDVDFPLKERLSKWGVPDHLLFEKVENELQLKPSGPMMRIIQTSSSHEPFDVPTHRLHDKVLNAFAYTDACVGRFIRELKRSGRWNRSLVILIPDHLGCYPADISEFNIARYQIPMIWVGGVIKSPRVVESYGSQQDLAATLLGQLGFEHSRFVFSKDMLDARAPHFAFFTFPDLWGLATESQQIIYDNVSKKVVYYHGKQNRATIEKQGKAYLQELYNDIARR</sequence>
<dbReference type="GO" id="GO:0005886">
    <property type="term" value="C:plasma membrane"/>
    <property type="evidence" value="ECO:0007669"/>
    <property type="project" value="UniProtKB-SubCell"/>
</dbReference>
<evidence type="ECO:0000259" key="10">
    <source>
        <dbReference type="Pfam" id="PF00884"/>
    </source>
</evidence>
<dbReference type="PANTHER" id="PTHR47371">
    <property type="entry name" value="LIPOTEICHOIC ACID SYNTHASE"/>
    <property type="match status" value="1"/>
</dbReference>
<dbReference type="AlphaFoldDB" id="U2L612"/>
<dbReference type="CDD" id="cd16015">
    <property type="entry name" value="LTA_synthase"/>
    <property type="match status" value="1"/>
</dbReference>
<dbReference type="PIRSF" id="PIRSF005091">
    <property type="entry name" value="Mmb_sulf_HI1246"/>
    <property type="match status" value="1"/>
</dbReference>
<keyword evidence="11" id="KW-0378">Hydrolase</keyword>
<feature type="binding site" evidence="7">
    <location>
        <position position="460"/>
    </location>
    <ligand>
        <name>substrate</name>
    </ligand>
</feature>
<feature type="binding site" evidence="8">
    <location>
        <position position="509"/>
    </location>
    <ligand>
        <name>Mn(2+)</name>
        <dbReference type="ChEBI" id="CHEBI:29035"/>
    </ligand>
</feature>
<feature type="transmembrane region" description="Helical" evidence="9">
    <location>
        <begin position="207"/>
        <end position="226"/>
    </location>
</feature>
<keyword evidence="5 9" id="KW-0472">Membrane</keyword>
<evidence type="ECO:0000256" key="1">
    <source>
        <dbReference type="ARBA" id="ARBA00004651"/>
    </source>
</evidence>
<evidence type="ECO:0000313" key="12">
    <source>
        <dbReference type="Proteomes" id="UP000017023"/>
    </source>
</evidence>
<dbReference type="InterPro" id="IPR012160">
    <property type="entry name" value="LtaS-like"/>
</dbReference>
<feature type="binding site" evidence="8">
    <location>
        <position position="508"/>
    </location>
    <ligand>
        <name>Mn(2+)</name>
        <dbReference type="ChEBI" id="CHEBI:29035"/>
    </ligand>
</feature>
<comment type="caution">
    <text evidence="11">The sequence shown here is derived from an EMBL/GenBank/DDBJ whole genome shotgun (WGS) entry which is preliminary data.</text>
</comment>
<dbReference type="Gene3D" id="3.30.1120.80">
    <property type="match status" value="1"/>
</dbReference>
<dbReference type="InterPro" id="IPR000917">
    <property type="entry name" value="Sulfatase_N"/>
</dbReference>
<accession>U2L612</accession>
<feature type="binding site" evidence="8">
    <location>
        <position position="344"/>
    </location>
    <ligand>
        <name>Mn(2+)</name>
        <dbReference type="ChEBI" id="CHEBI:29035"/>
    </ligand>
</feature>
<evidence type="ECO:0000256" key="9">
    <source>
        <dbReference type="SAM" id="Phobius"/>
    </source>
</evidence>
<reference evidence="11 12" key="1">
    <citation type="submission" date="2013-08" db="EMBL/GenBank/DDBJ databases">
        <authorList>
            <person name="Durkin A.S."/>
            <person name="Haft D.R."/>
            <person name="McCorrison J."/>
            <person name="Torralba M."/>
            <person name="Gillis M."/>
            <person name="Haft D.H."/>
            <person name="Methe B."/>
            <person name="Sutton G."/>
            <person name="Nelson K.E."/>
        </authorList>
    </citation>
    <scope>NUCLEOTIDE SEQUENCE [LARGE SCALE GENOMIC DNA]</scope>
    <source>
        <strain evidence="11 12">F0493</strain>
    </source>
</reference>
<dbReference type="Proteomes" id="UP000017023">
    <property type="component" value="Unassembled WGS sequence"/>
</dbReference>
<evidence type="ECO:0000256" key="2">
    <source>
        <dbReference type="ARBA" id="ARBA00022475"/>
    </source>
</evidence>
<dbReference type="GO" id="GO:0016787">
    <property type="term" value="F:hydrolase activity"/>
    <property type="evidence" value="ECO:0007669"/>
    <property type="project" value="UniProtKB-KW"/>
</dbReference>
<dbReference type="EC" id="3.1.6.-" evidence="11"/>
<feature type="active site" evidence="6">
    <location>
        <position position="344"/>
    </location>
</feature>
<keyword evidence="3 9" id="KW-0812">Transmembrane</keyword>
<evidence type="ECO:0000256" key="8">
    <source>
        <dbReference type="PIRSR" id="PIRSR005091-3"/>
    </source>
</evidence>
<feature type="transmembrane region" description="Helical" evidence="9">
    <location>
        <begin position="161"/>
        <end position="186"/>
    </location>
</feature>
<feature type="transmembrane region" description="Helical" evidence="9">
    <location>
        <begin position="119"/>
        <end position="141"/>
    </location>
</feature>
<evidence type="ECO:0000256" key="7">
    <source>
        <dbReference type="PIRSR" id="PIRSR005091-2"/>
    </source>
</evidence>
<gene>
    <name evidence="11" type="ORF">HMPREF9145_1454</name>
</gene>
<evidence type="ECO:0000256" key="6">
    <source>
        <dbReference type="PIRSR" id="PIRSR005091-1"/>
    </source>
</evidence>
<keyword evidence="4 9" id="KW-1133">Transmembrane helix</keyword>
<dbReference type="InterPro" id="IPR017850">
    <property type="entry name" value="Alkaline_phosphatase_core_sf"/>
</dbReference>
<evidence type="ECO:0000313" key="11">
    <source>
        <dbReference type="EMBL" id="ERJ99947.1"/>
    </source>
</evidence>
<dbReference type="EMBL" id="AWGW01000024">
    <property type="protein sequence ID" value="ERJ99947.1"/>
    <property type="molecule type" value="Genomic_DNA"/>
</dbReference>
<feature type="transmembrane region" description="Helical" evidence="9">
    <location>
        <begin position="41"/>
        <end position="67"/>
    </location>
</feature>
<protein>
    <submittedName>
        <fullName evidence="11">Arylsulfatase</fullName>
        <ecNumber evidence="11">3.1.6.-</ecNumber>
    </submittedName>
</protein>
<feature type="binding site" evidence="8">
    <location>
        <position position="309"/>
    </location>
    <ligand>
        <name>Mn(2+)</name>
        <dbReference type="ChEBI" id="CHEBI:29035"/>
    </ligand>
</feature>
<dbReference type="PANTHER" id="PTHR47371:SF3">
    <property type="entry name" value="PHOSPHOGLYCEROL TRANSFERASE I"/>
    <property type="match status" value="1"/>
</dbReference>
<feature type="transmembrane region" description="Helical" evidence="9">
    <location>
        <begin position="87"/>
        <end position="107"/>
    </location>
</feature>
<dbReference type="PATRIC" id="fig|1395125.3.peg.1594"/>
<proteinExistence type="predicted"/>
<keyword evidence="7" id="KW-0464">Manganese</keyword>
<comment type="subcellular location">
    <subcellularLocation>
        <location evidence="1">Cell membrane</location>
        <topology evidence="1">Multi-pass membrane protein</topology>
    </subcellularLocation>
</comment>
<evidence type="ECO:0000256" key="4">
    <source>
        <dbReference type="ARBA" id="ARBA00022989"/>
    </source>
</evidence>
<organism evidence="11 12">
    <name type="scientific">Segatella salivae F0493</name>
    <dbReference type="NCBI Taxonomy" id="1395125"/>
    <lineage>
        <taxon>Bacteria</taxon>
        <taxon>Pseudomonadati</taxon>
        <taxon>Bacteroidota</taxon>
        <taxon>Bacteroidia</taxon>
        <taxon>Bacteroidales</taxon>
        <taxon>Prevotellaceae</taxon>
        <taxon>Segatella</taxon>
    </lineage>
</organism>
<dbReference type="InterPro" id="IPR050448">
    <property type="entry name" value="OpgB/LTA_synthase_biosynth"/>
</dbReference>
<dbReference type="GO" id="GO:0046872">
    <property type="term" value="F:metal ion binding"/>
    <property type="evidence" value="ECO:0007669"/>
    <property type="project" value="UniProtKB-KW"/>
</dbReference>